<reference evidence="2 3" key="2">
    <citation type="journal article" date="2012" name="PLoS Pathog.">
        <title>Diverse lifestyles and strategies of plant pathogenesis encoded in the genomes of eighteen Dothideomycetes fungi.</title>
        <authorList>
            <person name="Ohm R.A."/>
            <person name="Feau N."/>
            <person name="Henrissat B."/>
            <person name="Schoch C.L."/>
            <person name="Horwitz B.A."/>
            <person name="Barry K.W."/>
            <person name="Condon B.J."/>
            <person name="Copeland A.C."/>
            <person name="Dhillon B."/>
            <person name="Glaser F."/>
            <person name="Hesse C.N."/>
            <person name="Kosti I."/>
            <person name="LaButti K."/>
            <person name="Lindquist E.A."/>
            <person name="Lucas S."/>
            <person name="Salamov A.A."/>
            <person name="Bradshaw R.E."/>
            <person name="Ciuffetti L."/>
            <person name="Hamelin R.C."/>
            <person name="Kema G.H.J."/>
            <person name="Lawrence C."/>
            <person name="Scott J.A."/>
            <person name="Spatafora J.W."/>
            <person name="Turgeon B.G."/>
            <person name="de Wit P.J.G.M."/>
            <person name="Zhong S."/>
            <person name="Goodwin S.B."/>
            <person name="Grigoriev I.V."/>
        </authorList>
    </citation>
    <scope>NUCLEOTIDE SEQUENCE [LARGE SCALE GENOMIC DNA]</scope>
    <source>
        <strain evidence="3">NZE10 / CBS 128990</strain>
    </source>
</reference>
<dbReference type="AlphaFoldDB" id="N1PKM1"/>
<evidence type="ECO:0000256" key="1">
    <source>
        <dbReference type="SAM" id="MobiDB-lite"/>
    </source>
</evidence>
<dbReference type="HOGENOM" id="CLU_1586438_0_0_1"/>
<evidence type="ECO:0000313" key="3">
    <source>
        <dbReference type="Proteomes" id="UP000016933"/>
    </source>
</evidence>
<dbReference type="Proteomes" id="UP000016933">
    <property type="component" value="Unassembled WGS sequence"/>
</dbReference>
<reference evidence="3" key="1">
    <citation type="journal article" date="2012" name="PLoS Genet.">
        <title>The genomes of the fungal plant pathogens Cladosporium fulvum and Dothistroma septosporum reveal adaptation to different hosts and lifestyles but also signatures of common ancestry.</title>
        <authorList>
            <person name="de Wit P.J.G.M."/>
            <person name="van der Burgt A."/>
            <person name="Oekmen B."/>
            <person name="Stergiopoulos I."/>
            <person name="Abd-Elsalam K.A."/>
            <person name="Aerts A.L."/>
            <person name="Bahkali A.H."/>
            <person name="Beenen H.G."/>
            <person name="Chettri P."/>
            <person name="Cox M.P."/>
            <person name="Datema E."/>
            <person name="de Vries R.P."/>
            <person name="Dhillon B."/>
            <person name="Ganley A.R."/>
            <person name="Griffiths S.A."/>
            <person name="Guo Y."/>
            <person name="Hamelin R.C."/>
            <person name="Henrissat B."/>
            <person name="Kabir M.S."/>
            <person name="Jashni M.K."/>
            <person name="Kema G."/>
            <person name="Klaubauf S."/>
            <person name="Lapidus A."/>
            <person name="Levasseur A."/>
            <person name="Lindquist E."/>
            <person name="Mehrabi R."/>
            <person name="Ohm R.A."/>
            <person name="Owen T.J."/>
            <person name="Salamov A."/>
            <person name="Schwelm A."/>
            <person name="Schijlen E."/>
            <person name="Sun H."/>
            <person name="van den Burg H.A."/>
            <person name="van Ham R.C.H.J."/>
            <person name="Zhang S."/>
            <person name="Goodwin S.B."/>
            <person name="Grigoriev I.V."/>
            <person name="Collemare J."/>
            <person name="Bradshaw R.E."/>
        </authorList>
    </citation>
    <scope>NUCLEOTIDE SEQUENCE [LARGE SCALE GENOMIC DNA]</scope>
    <source>
        <strain evidence="3">NZE10 / CBS 128990</strain>
    </source>
</reference>
<protein>
    <submittedName>
        <fullName evidence="2">Uncharacterized protein</fullName>
    </submittedName>
</protein>
<organism evidence="2 3">
    <name type="scientific">Dothistroma septosporum (strain NZE10 / CBS 128990)</name>
    <name type="common">Red band needle blight fungus</name>
    <name type="synonym">Mycosphaerella pini</name>
    <dbReference type="NCBI Taxonomy" id="675120"/>
    <lineage>
        <taxon>Eukaryota</taxon>
        <taxon>Fungi</taxon>
        <taxon>Dikarya</taxon>
        <taxon>Ascomycota</taxon>
        <taxon>Pezizomycotina</taxon>
        <taxon>Dothideomycetes</taxon>
        <taxon>Dothideomycetidae</taxon>
        <taxon>Mycosphaerellales</taxon>
        <taxon>Mycosphaerellaceae</taxon>
        <taxon>Dothistroma</taxon>
    </lineage>
</organism>
<feature type="region of interest" description="Disordered" evidence="1">
    <location>
        <begin position="46"/>
        <end position="68"/>
    </location>
</feature>
<accession>N1PKM1</accession>
<proteinExistence type="predicted"/>
<evidence type="ECO:0000313" key="2">
    <source>
        <dbReference type="EMBL" id="EME44042.1"/>
    </source>
</evidence>
<gene>
    <name evidence="2" type="ORF">DOTSEDRAFT_71746</name>
</gene>
<dbReference type="EMBL" id="KB446539">
    <property type="protein sequence ID" value="EME44042.1"/>
    <property type="molecule type" value="Genomic_DNA"/>
</dbReference>
<name>N1PKM1_DOTSN</name>
<sequence length="168" mass="18156">MALGGIPDTTSEGSQCLHVSEALRPMRTMRAFSRILHGIESTTTSGRKLKVPCDSSSRSGRDMGGVTPGGVLDARRIQRTSLHWTGGPFMITLVYEWSLSAHSKRSLSRTTSLPIANISPVIERHTMKTSSIVLARLAGSQQAIAVVNKWTPEGYVDTPAVLSLVAWP</sequence>
<keyword evidence="3" id="KW-1185">Reference proteome</keyword>